<reference evidence="5 6" key="1">
    <citation type="submission" date="2017-01" db="EMBL/GenBank/DDBJ databases">
        <title>Genome sequencing of Rhodoferax fermentans JCM 7819.</title>
        <authorList>
            <person name="Kim Y.J."/>
            <person name="Farh M.E.-A."/>
            <person name="Yang D.-C."/>
        </authorList>
    </citation>
    <scope>NUCLEOTIDE SEQUENCE [LARGE SCALE GENOMIC DNA]</scope>
    <source>
        <strain evidence="5 6">JCM 7819</strain>
    </source>
</reference>
<protein>
    <recommendedName>
        <fullName evidence="4">Type I restriction modification DNA specificity domain-containing protein</fullName>
    </recommendedName>
</protein>
<name>A0A1T1AVX4_RHOFE</name>
<comment type="similarity">
    <text evidence="1">Belongs to the type-I restriction system S methylase family.</text>
</comment>
<dbReference type="InterPro" id="IPR051212">
    <property type="entry name" value="Type-I_RE_S_subunit"/>
</dbReference>
<feature type="domain" description="Type I restriction modification DNA specificity" evidence="4">
    <location>
        <begin position="93"/>
        <end position="254"/>
    </location>
</feature>
<evidence type="ECO:0000313" key="5">
    <source>
        <dbReference type="EMBL" id="OOV08272.1"/>
    </source>
</evidence>
<dbReference type="Pfam" id="PF01420">
    <property type="entry name" value="Methylase_S"/>
    <property type="match status" value="2"/>
</dbReference>
<dbReference type="Proteomes" id="UP000190750">
    <property type="component" value="Unassembled WGS sequence"/>
</dbReference>
<comment type="caution">
    <text evidence="5">The sequence shown here is derived from an EMBL/GenBank/DDBJ whole genome shotgun (WGS) entry which is preliminary data.</text>
</comment>
<keyword evidence="6" id="KW-1185">Reference proteome</keyword>
<feature type="domain" description="Type I restriction modification DNA specificity" evidence="4">
    <location>
        <begin position="18"/>
        <end position="72"/>
    </location>
</feature>
<evidence type="ECO:0000313" key="6">
    <source>
        <dbReference type="Proteomes" id="UP000190750"/>
    </source>
</evidence>
<dbReference type="Gene3D" id="3.90.220.20">
    <property type="entry name" value="DNA methylase specificity domains"/>
    <property type="match status" value="2"/>
</dbReference>
<evidence type="ECO:0000256" key="2">
    <source>
        <dbReference type="ARBA" id="ARBA00022747"/>
    </source>
</evidence>
<sequence>MTLLVQRCPKDSSVVSINYVFNVLHAIEDQICGKAGATFASINKKEIEEIRIPLPPIEVQHQIVAEIEGYQKIIDGARQVLDNYKPHISIDAEWPIVELADIAEFKNGLNYDADAEGSKIKIFGVSHFKDCLIAPLTGLPEIQVDEVVDESYLLAEGDILFVRSNGNPALVGRSVLIPEIDDRITFSGFTIRCRFTAKVEPYFYACLFKSTLHRELFRDAGQGASIRNLSQGMLKQIKVPFPDLATQRSIVTEIEAEQALVAANRELIDRMQAKVKAAIDRVWGSTS</sequence>
<dbReference type="InterPro" id="IPR000055">
    <property type="entry name" value="Restrct_endonuc_typeI_TRD"/>
</dbReference>
<dbReference type="EMBL" id="MTJN01000002">
    <property type="protein sequence ID" value="OOV08272.1"/>
    <property type="molecule type" value="Genomic_DNA"/>
</dbReference>
<dbReference type="PANTHER" id="PTHR43140:SF1">
    <property type="entry name" value="TYPE I RESTRICTION ENZYME ECOKI SPECIFICITY SUBUNIT"/>
    <property type="match status" value="1"/>
</dbReference>
<dbReference type="STRING" id="28066.RF819_17530"/>
<evidence type="ECO:0000256" key="3">
    <source>
        <dbReference type="ARBA" id="ARBA00023125"/>
    </source>
</evidence>
<gene>
    <name evidence="5" type="ORF">RF819_17530</name>
</gene>
<dbReference type="CDD" id="cd17517">
    <property type="entry name" value="RMtype1_S_EcoKI_StySPI-TRD2-CR2_like"/>
    <property type="match status" value="1"/>
</dbReference>
<evidence type="ECO:0000259" key="4">
    <source>
        <dbReference type="Pfam" id="PF01420"/>
    </source>
</evidence>
<accession>A0A1T1AVX4</accession>
<dbReference type="RefSeq" id="WP_078366150.1">
    <property type="nucleotide sequence ID" value="NZ_MTJN01000002.1"/>
</dbReference>
<dbReference type="PANTHER" id="PTHR43140">
    <property type="entry name" value="TYPE-1 RESTRICTION ENZYME ECOKI SPECIFICITY PROTEIN"/>
    <property type="match status" value="1"/>
</dbReference>
<evidence type="ECO:0000256" key="1">
    <source>
        <dbReference type="ARBA" id="ARBA00010923"/>
    </source>
</evidence>
<proteinExistence type="inferred from homology"/>
<keyword evidence="3" id="KW-0238">DNA-binding</keyword>
<dbReference type="GO" id="GO:0009307">
    <property type="term" value="P:DNA restriction-modification system"/>
    <property type="evidence" value="ECO:0007669"/>
    <property type="project" value="UniProtKB-KW"/>
</dbReference>
<dbReference type="InterPro" id="IPR044946">
    <property type="entry name" value="Restrct_endonuc_typeI_TRD_sf"/>
</dbReference>
<keyword evidence="2" id="KW-0680">Restriction system</keyword>
<dbReference type="GO" id="GO:0003677">
    <property type="term" value="F:DNA binding"/>
    <property type="evidence" value="ECO:0007669"/>
    <property type="project" value="UniProtKB-KW"/>
</dbReference>
<dbReference type="OrthoDB" id="9798929at2"/>
<organism evidence="5 6">
    <name type="scientific">Rhodoferax fermentans</name>
    <dbReference type="NCBI Taxonomy" id="28066"/>
    <lineage>
        <taxon>Bacteria</taxon>
        <taxon>Pseudomonadati</taxon>
        <taxon>Pseudomonadota</taxon>
        <taxon>Betaproteobacteria</taxon>
        <taxon>Burkholderiales</taxon>
        <taxon>Comamonadaceae</taxon>
        <taxon>Rhodoferax</taxon>
    </lineage>
</organism>
<dbReference type="SUPFAM" id="SSF116734">
    <property type="entry name" value="DNA methylase specificity domain"/>
    <property type="match status" value="2"/>
</dbReference>
<dbReference type="AlphaFoldDB" id="A0A1T1AVX4"/>